<reference evidence="2" key="1">
    <citation type="submission" date="2016-06" db="EMBL/GenBank/DDBJ databases">
        <authorList>
            <person name="Petersen J."/>
            <person name="Sayavedra L."/>
        </authorList>
    </citation>
    <scope>NUCLEOTIDE SEQUENCE [LARGE SCALE GENOMIC DNA]</scope>
    <source>
        <strain evidence="2">BazSymB</strain>
    </source>
</reference>
<proteinExistence type="predicted"/>
<name>A0A1H6IYB2_9GAMM</name>
<sequence length="72" mass="8201">MTLLNQVKIPGTLYQLKKFAIISNKDVDISEKDFIDKQLGNGQILALSLDDYSLNSDKKYTNLHVVFNIEPM</sequence>
<gene>
    <name evidence="1" type="ORF">BAZSYMB_V2SCAFFOLD00009_25</name>
</gene>
<protein>
    <submittedName>
        <fullName evidence="1">Uncharacterized protein</fullName>
    </submittedName>
</protein>
<organism evidence="1 2">
    <name type="scientific">Bathymodiolus azoricus thioautotrophic gill symbiont</name>
    <dbReference type="NCBI Taxonomy" id="235205"/>
    <lineage>
        <taxon>Bacteria</taxon>
        <taxon>Pseudomonadati</taxon>
        <taxon>Pseudomonadota</taxon>
        <taxon>Gammaproteobacteria</taxon>
        <taxon>sulfur-oxidizing symbionts</taxon>
    </lineage>
</organism>
<dbReference type="AlphaFoldDB" id="A0A1H6IYB2"/>
<evidence type="ECO:0000313" key="2">
    <source>
        <dbReference type="Proteomes" id="UP000198559"/>
    </source>
</evidence>
<dbReference type="STRING" id="235205.BAZSYMB_V2SCAFFOLD00009_25"/>
<accession>A0A1H6IYB2</accession>
<dbReference type="EMBL" id="CVUD02000001">
    <property type="protein sequence ID" value="SEH54568.1"/>
    <property type="molecule type" value="Genomic_DNA"/>
</dbReference>
<evidence type="ECO:0000313" key="1">
    <source>
        <dbReference type="EMBL" id="SEH54568.1"/>
    </source>
</evidence>
<dbReference type="Proteomes" id="UP000198559">
    <property type="component" value="Unassembled WGS sequence"/>
</dbReference>